<feature type="signal peptide" evidence="1">
    <location>
        <begin position="1"/>
        <end position="21"/>
    </location>
</feature>
<dbReference type="SMART" id="SM00287">
    <property type="entry name" value="SH3b"/>
    <property type="match status" value="1"/>
</dbReference>
<dbReference type="InterPro" id="IPR055397">
    <property type="entry name" value="TraK_C"/>
</dbReference>
<dbReference type="InterPro" id="IPR010563">
    <property type="entry name" value="TraK_N"/>
</dbReference>
<dbReference type="KEGG" id="taut:V4D30_01015"/>
<sequence length="425" mass="47003">MVKKLFIVLTLLLTVPFTVYAQTGDLWQTKGNAVVRESPSTQGAPIHYLKQGVVVTEIEKQNNWLKIKTQSGVEGWVHSSLLAPVTKEQMSQCEGVKGFSAACPVNRKVEINKGESVSVNSTKPQALPFGNLNNIPQAAQKQENAPLDSITLPNNIPVEQASGVVTSSSLQSLQNKNSQSPSSPVFLLENAPEFASQELMGEISGTSFIVGPEKATAVKMSSSDINRVVCPVDIKDVVYSEEKGIQVKISGKNAFVKFLIKKIGAKHDYSNIPVDIYVVCGDKVYSIIAVPDKIPAVTVYLQDKEMKIKETMDKYQGMAYEKQIVNYIKEFMAGRVPPEAEMIRQNKEYNLYQDIKIREVALYTLEGVGMNVRVFHVIASKAVEIKEKDFLRKEITESPLAISLDRLKLNPGERATLLIIESKRG</sequence>
<dbReference type="Pfam" id="PF06586">
    <property type="entry name" value="TraK_N"/>
    <property type="match status" value="1"/>
</dbReference>
<organism evidence="3">
    <name type="scientific">Thermodesulfovibrio autotrophicus</name>
    <dbReference type="NCBI Taxonomy" id="3118333"/>
    <lineage>
        <taxon>Bacteria</taxon>
        <taxon>Pseudomonadati</taxon>
        <taxon>Nitrospirota</taxon>
        <taxon>Thermodesulfovibrionia</taxon>
        <taxon>Thermodesulfovibrionales</taxon>
        <taxon>Thermodesulfovibrionaceae</taxon>
        <taxon>Thermodesulfovibrio</taxon>
    </lineage>
</organism>
<feature type="domain" description="SH3b" evidence="2">
    <location>
        <begin position="21"/>
        <end position="86"/>
    </location>
</feature>
<dbReference type="EMBL" id="CP144373">
    <property type="protein sequence ID" value="XCH46874.1"/>
    <property type="molecule type" value="Genomic_DNA"/>
</dbReference>
<evidence type="ECO:0000256" key="1">
    <source>
        <dbReference type="SAM" id="SignalP"/>
    </source>
</evidence>
<evidence type="ECO:0000259" key="2">
    <source>
        <dbReference type="SMART" id="SM00287"/>
    </source>
</evidence>
<keyword evidence="1" id="KW-0732">Signal</keyword>
<proteinExistence type="predicted"/>
<dbReference type="Pfam" id="PF08239">
    <property type="entry name" value="SH3_3"/>
    <property type="match status" value="1"/>
</dbReference>
<dbReference type="RefSeq" id="WP_353684398.1">
    <property type="nucleotide sequence ID" value="NZ_CP144373.1"/>
</dbReference>
<name>A0AAU8H029_9BACT</name>
<protein>
    <submittedName>
        <fullName evidence="3">Type-F conjugative transfer system secretin TraK</fullName>
    </submittedName>
</protein>
<dbReference type="Gene3D" id="2.30.30.40">
    <property type="entry name" value="SH3 Domains"/>
    <property type="match status" value="1"/>
</dbReference>
<reference evidence="3" key="1">
    <citation type="submission" date="2024-01" db="EMBL/GenBank/DDBJ databases">
        <title>The first autotrophic representatives of the genus Thermodesulfovibrio.</title>
        <authorList>
            <person name="Maltseva A.I."/>
            <person name="Elcheninov A.G."/>
            <person name="Kublanov I.V."/>
            <person name="Lebedinsky A.V."/>
            <person name="Frolov E.N."/>
        </authorList>
    </citation>
    <scope>NUCLEOTIDE SEQUENCE</scope>
    <source>
        <strain evidence="3">3907-1M</strain>
    </source>
</reference>
<dbReference type="Pfam" id="PF23536">
    <property type="entry name" value="TraK_C"/>
    <property type="match status" value="1"/>
</dbReference>
<accession>A0AAU8H029</accession>
<dbReference type="AlphaFoldDB" id="A0AAU8H029"/>
<dbReference type="InterPro" id="IPR003646">
    <property type="entry name" value="SH3-like_bac-type"/>
</dbReference>
<evidence type="ECO:0000313" key="3">
    <source>
        <dbReference type="EMBL" id="XCH46874.1"/>
    </source>
</evidence>
<gene>
    <name evidence="3" type="ORF">V4D30_01015</name>
</gene>
<feature type="chain" id="PRO_5043594084" evidence="1">
    <location>
        <begin position="22"/>
        <end position="425"/>
    </location>
</feature>